<accession>A0A6C0DCC6</accession>
<evidence type="ECO:0000313" key="1">
    <source>
        <dbReference type="EMBL" id="QHT13275.1"/>
    </source>
</evidence>
<protein>
    <submittedName>
        <fullName evidence="1">Uncharacterized protein</fullName>
    </submittedName>
</protein>
<dbReference type="EMBL" id="MN739565">
    <property type="protein sequence ID" value="QHT13275.1"/>
    <property type="molecule type" value="Genomic_DNA"/>
</dbReference>
<dbReference type="AlphaFoldDB" id="A0A6C0DCC6"/>
<reference evidence="1" key="1">
    <citation type="journal article" date="2020" name="Nature">
        <title>Giant virus diversity and host interactions through global metagenomics.</title>
        <authorList>
            <person name="Schulz F."/>
            <person name="Roux S."/>
            <person name="Paez-Espino D."/>
            <person name="Jungbluth S."/>
            <person name="Walsh D.A."/>
            <person name="Denef V.J."/>
            <person name="McMahon K.D."/>
            <person name="Konstantinidis K.T."/>
            <person name="Eloe-Fadrosh E.A."/>
            <person name="Kyrpides N.C."/>
            <person name="Woyke T."/>
        </authorList>
    </citation>
    <scope>NUCLEOTIDE SEQUENCE</scope>
    <source>
        <strain evidence="1">GVMAG-M-3300023174-131</strain>
    </source>
</reference>
<proteinExistence type="predicted"/>
<sequence>MKYYCINYFINTKNITFFNSILVNYDYEIISTFENNSSDPLMLFEIYNNWLIDIQQSTNQKFNLTNFAFVNYDKISTAILKEILYNYFRNSCPIIYNYTYYISDLLSKTYGFESVVPIRNIIKFLKIKIDKDIIKNLECNYLLQIFIICKKDYGDRFNYYKQMQI</sequence>
<organism evidence="1">
    <name type="scientific">viral metagenome</name>
    <dbReference type="NCBI Taxonomy" id="1070528"/>
    <lineage>
        <taxon>unclassified sequences</taxon>
        <taxon>metagenomes</taxon>
        <taxon>organismal metagenomes</taxon>
    </lineage>
</organism>
<name>A0A6C0DCC6_9ZZZZ</name>